<reference evidence="5 6" key="1">
    <citation type="journal article" date="2016" name="Nat. Commun.">
        <title>Thousands of microbial genomes shed light on interconnected biogeochemical processes in an aquifer system.</title>
        <authorList>
            <person name="Anantharaman K."/>
            <person name="Brown C.T."/>
            <person name="Hug L.A."/>
            <person name="Sharon I."/>
            <person name="Castelle C.J."/>
            <person name="Probst A.J."/>
            <person name="Thomas B.C."/>
            <person name="Singh A."/>
            <person name="Wilkins M.J."/>
            <person name="Karaoz U."/>
            <person name="Brodie E.L."/>
            <person name="Williams K.H."/>
            <person name="Hubbard S.S."/>
            <person name="Banfield J.F."/>
        </authorList>
    </citation>
    <scope>NUCLEOTIDE SEQUENCE [LARGE SCALE GENOMIC DNA]</scope>
</reference>
<dbReference type="PROSITE" id="PS51257">
    <property type="entry name" value="PROKAR_LIPOPROTEIN"/>
    <property type="match status" value="1"/>
</dbReference>
<dbReference type="InterPro" id="IPR001119">
    <property type="entry name" value="SLH_dom"/>
</dbReference>
<dbReference type="InterPro" id="IPR011990">
    <property type="entry name" value="TPR-like_helical_dom_sf"/>
</dbReference>
<sequence>MKPKNITAVCTAGMLALFLFGGCAKTRKAGGQMDTPEVHYEQGMKYYNQGEITRAGDEFDLARTLDFKYAPAYAGLALVAGEKARVEKNPKLAEKGFDKAYEYIEKAKDLDKKLVAAWLAYGMVITMQHMADEDKEWVENALEQYDKVIAKLDPACSEAYYRKGWTLKYAFKFRDAADQFKKVLDLDKTYTKEADEQWNIMQNIERAAPGSKIGMKIALIEKISRADVAALFMSELDAANLIQKKRPKNYDTDFKAPDDPRTLEAQKTVTMAEATDIATHWARNFINDVVNLQVRGLEPYPDHTWKPDLLITRGEYAFMLEDILIAILRDESLATKHIGASESRFPDVNPSAPFYNAICNMVDKNVMDANIDGEFKALDPVSGADALLVIRKLKELKK</sequence>
<dbReference type="PANTHER" id="PTHR44943:SF8">
    <property type="entry name" value="TPR REPEAT-CONTAINING PROTEIN MJ0263"/>
    <property type="match status" value="1"/>
</dbReference>
<organism evidence="5 6">
    <name type="scientific">Candidatus Raymondbacteria bacterium RIFOXYD12_FULL_49_13</name>
    <dbReference type="NCBI Taxonomy" id="1817890"/>
    <lineage>
        <taxon>Bacteria</taxon>
        <taxon>Raymondiibacteriota</taxon>
    </lineage>
</organism>
<dbReference type="InterPro" id="IPR051685">
    <property type="entry name" value="Ycf3/AcsC/BcsC/TPR_MFPF"/>
</dbReference>
<dbReference type="Proteomes" id="UP000179243">
    <property type="component" value="Unassembled WGS sequence"/>
</dbReference>
<feature type="domain" description="SLH" evidence="4">
    <location>
        <begin position="269"/>
        <end position="334"/>
    </location>
</feature>
<keyword evidence="1" id="KW-0677">Repeat</keyword>
<evidence type="ECO:0000259" key="4">
    <source>
        <dbReference type="PROSITE" id="PS51272"/>
    </source>
</evidence>
<comment type="caution">
    <text evidence="5">The sequence shown here is derived from an EMBL/GenBank/DDBJ whole genome shotgun (WGS) entry which is preliminary data.</text>
</comment>
<evidence type="ECO:0000256" key="3">
    <source>
        <dbReference type="SAM" id="SignalP"/>
    </source>
</evidence>
<evidence type="ECO:0000256" key="1">
    <source>
        <dbReference type="ARBA" id="ARBA00022737"/>
    </source>
</evidence>
<protein>
    <recommendedName>
        <fullName evidence="4">SLH domain-containing protein</fullName>
    </recommendedName>
</protein>
<feature type="chain" id="PRO_5009528392" description="SLH domain-containing protein" evidence="3">
    <location>
        <begin position="25"/>
        <end position="398"/>
    </location>
</feature>
<keyword evidence="2" id="KW-0802">TPR repeat</keyword>
<dbReference type="Gene3D" id="1.25.40.10">
    <property type="entry name" value="Tetratricopeptide repeat domain"/>
    <property type="match status" value="2"/>
</dbReference>
<gene>
    <name evidence="5" type="ORF">A2519_19330</name>
</gene>
<proteinExistence type="predicted"/>
<dbReference type="PROSITE" id="PS51272">
    <property type="entry name" value="SLH"/>
    <property type="match status" value="2"/>
</dbReference>
<evidence type="ECO:0000256" key="2">
    <source>
        <dbReference type="ARBA" id="ARBA00022803"/>
    </source>
</evidence>
<accession>A0A1F7F4L4</accession>
<name>A0A1F7F4L4_UNCRA</name>
<feature type="domain" description="SLH" evidence="4">
    <location>
        <begin position="341"/>
        <end position="398"/>
    </location>
</feature>
<dbReference type="SUPFAM" id="SSF48452">
    <property type="entry name" value="TPR-like"/>
    <property type="match status" value="1"/>
</dbReference>
<dbReference type="InterPro" id="IPR019734">
    <property type="entry name" value="TPR_rpt"/>
</dbReference>
<feature type="signal peptide" evidence="3">
    <location>
        <begin position="1"/>
        <end position="24"/>
    </location>
</feature>
<dbReference type="EMBL" id="MFYX01000125">
    <property type="protein sequence ID" value="OGK01477.1"/>
    <property type="molecule type" value="Genomic_DNA"/>
</dbReference>
<evidence type="ECO:0000313" key="6">
    <source>
        <dbReference type="Proteomes" id="UP000179243"/>
    </source>
</evidence>
<dbReference type="PANTHER" id="PTHR44943">
    <property type="entry name" value="CELLULOSE SYNTHASE OPERON PROTEIN C"/>
    <property type="match status" value="1"/>
</dbReference>
<dbReference type="AlphaFoldDB" id="A0A1F7F4L4"/>
<keyword evidence="3" id="KW-0732">Signal</keyword>
<dbReference type="Pfam" id="PF00395">
    <property type="entry name" value="SLH"/>
    <property type="match status" value="1"/>
</dbReference>
<evidence type="ECO:0000313" key="5">
    <source>
        <dbReference type="EMBL" id="OGK01477.1"/>
    </source>
</evidence>
<dbReference type="SMART" id="SM00028">
    <property type="entry name" value="TPR"/>
    <property type="match status" value="2"/>
</dbReference>